<organism evidence="9 10">
    <name type="scientific">Sphaerosporella brunnea</name>
    <dbReference type="NCBI Taxonomy" id="1250544"/>
    <lineage>
        <taxon>Eukaryota</taxon>
        <taxon>Fungi</taxon>
        <taxon>Dikarya</taxon>
        <taxon>Ascomycota</taxon>
        <taxon>Pezizomycotina</taxon>
        <taxon>Pezizomycetes</taxon>
        <taxon>Pezizales</taxon>
        <taxon>Pyronemataceae</taxon>
        <taxon>Sphaerosporella</taxon>
    </lineage>
</organism>
<comment type="caution">
    <text evidence="9">The sequence shown here is derived from an EMBL/GenBank/DDBJ whole genome shotgun (WGS) entry which is preliminary data.</text>
</comment>
<evidence type="ECO:0000256" key="2">
    <source>
        <dbReference type="ARBA" id="ARBA00006210"/>
    </source>
</evidence>
<evidence type="ECO:0000256" key="4">
    <source>
        <dbReference type="ARBA" id="ARBA00023159"/>
    </source>
</evidence>
<comment type="function">
    <text evidence="7">Component of the Mediator complex, a coactivator involved in the regulated transcription of nearly all RNA polymerase II-dependent genes. Mediator functions as a bridge to convey information from gene-specific regulatory proteins to the basal RNA polymerase II transcription machinery. Mediator is recruited to promoters by direct interactions with regulatory proteins and serves as a scaffold for the assembly of a functional preinitiation complex with RNA polymerase II and the general transcription factors.</text>
</comment>
<evidence type="ECO:0000256" key="1">
    <source>
        <dbReference type="ARBA" id="ARBA00004123"/>
    </source>
</evidence>
<dbReference type="InterPro" id="IPR019680">
    <property type="entry name" value="Mediator_Med1"/>
</dbReference>
<keyword evidence="4 7" id="KW-0010">Activator</keyword>
<accession>A0A5J5EC63</accession>
<dbReference type="Proteomes" id="UP000326924">
    <property type="component" value="Unassembled WGS sequence"/>
</dbReference>
<protein>
    <recommendedName>
        <fullName evidence="7">Mediator of RNA polymerase II transcription subunit 1</fullName>
    </recommendedName>
    <alternativeName>
        <fullName evidence="7">Mediator complex subunit 1</fullName>
    </alternativeName>
</protein>
<dbReference type="EMBL" id="VXIS01000540">
    <property type="protein sequence ID" value="KAA8892944.1"/>
    <property type="molecule type" value="Genomic_DNA"/>
</dbReference>
<evidence type="ECO:0000313" key="9">
    <source>
        <dbReference type="EMBL" id="KAA8892944.1"/>
    </source>
</evidence>
<reference evidence="9 10" key="1">
    <citation type="submission" date="2019-09" db="EMBL/GenBank/DDBJ databases">
        <title>Draft genome of the ectomycorrhizal ascomycete Sphaerosporella brunnea.</title>
        <authorList>
            <consortium name="DOE Joint Genome Institute"/>
            <person name="Benucci G.M."/>
            <person name="Marozzi G."/>
            <person name="Antonielli L."/>
            <person name="Sanchez S."/>
            <person name="Marco P."/>
            <person name="Wang X."/>
            <person name="Falini L.B."/>
            <person name="Barry K."/>
            <person name="Haridas S."/>
            <person name="Lipzen A."/>
            <person name="Labutti K."/>
            <person name="Grigoriev I.V."/>
            <person name="Murat C."/>
            <person name="Martin F."/>
            <person name="Albertini E."/>
            <person name="Donnini D."/>
            <person name="Bonito G."/>
        </authorList>
    </citation>
    <scope>NUCLEOTIDE SEQUENCE [LARGE SCALE GENOMIC DNA]</scope>
    <source>
        <strain evidence="9 10">Sb_GMNB300</strain>
    </source>
</reference>
<feature type="domain" description="Mediator complex subunit Med1" evidence="8">
    <location>
        <begin position="89"/>
        <end position="477"/>
    </location>
</feature>
<proteinExistence type="inferred from homology"/>
<name>A0A5J5EC63_9PEZI</name>
<dbReference type="Pfam" id="PF10744">
    <property type="entry name" value="Med1"/>
    <property type="match status" value="1"/>
</dbReference>
<keyword evidence="3 7" id="KW-0805">Transcription regulation</keyword>
<dbReference type="GO" id="GO:0003712">
    <property type="term" value="F:transcription coregulator activity"/>
    <property type="evidence" value="ECO:0007669"/>
    <property type="project" value="InterPro"/>
</dbReference>
<evidence type="ECO:0000256" key="7">
    <source>
        <dbReference type="RuleBase" id="RU364059"/>
    </source>
</evidence>
<dbReference type="GO" id="GO:0016592">
    <property type="term" value="C:mediator complex"/>
    <property type="evidence" value="ECO:0007669"/>
    <property type="project" value="InterPro"/>
</dbReference>
<keyword evidence="10" id="KW-1185">Reference proteome</keyword>
<evidence type="ECO:0000256" key="5">
    <source>
        <dbReference type="ARBA" id="ARBA00023163"/>
    </source>
</evidence>
<dbReference type="InParanoid" id="A0A5J5EC63"/>
<gene>
    <name evidence="9" type="ORF">FN846DRAFT_981164</name>
</gene>
<dbReference type="AlphaFoldDB" id="A0A5J5EC63"/>
<dbReference type="PANTHER" id="PTHR35041:SF4">
    <property type="entry name" value="MEDIATOR OF RNA POLYMERASE II TRANSCRIPTION SUBUNIT 1"/>
    <property type="match status" value="1"/>
</dbReference>
<keyword evidence="5 7" id="KW-0804">Transcription</keyword>
<evidence type="ECO:0000256" key="6">
    <source>
        <dbReference type="ARBA" id="ARBA00023242"/>
    </source>
</evidence>
<dbReference type="GO" id="GO:0045944">
    <property type="term" value="P:positive regulation of transcription by RNA polymerase II"/>
    <property type="evidence" value="ECO:0007669"/>
    <property type="project" value="UniProtKB-ARBA"/>
</dbReference>
<keyword evidence="6 7" id="KW-0539">Nucleus</keyword>
<sequence>MTTPKMADMTPTPHATGSFGFSPALLGQSPAALLAKHRSSPIASATFNSPGTLAAFGVDLRAGVVNVAGNVSTPSQLPPDENKKRELAEILKLLASKPGRISVYAVERLAKRMGLDTYKDQASGTTTLSLAAKMFLLDIEFIGDKVEHVQLSFEKAAGLSGDLAAQAAAIFHKSLIPTPRVSDRMSLLVPSLYDFADNLSSLYRTDKLSTSLNCFNAITGIYQSLCKIYEYERDNMGGEIAALCFGNGRPRMHTRGKVGLSVDYWKERPSLGVETEEEQKPGYKLWRVLIEVEETPPDFGGINMNTFTAVRVSNEWVSDEIKKPREDHLFGDMEELITDWLEPPVEELMDVSGDPSQQRPPPARFVARLDPPVVLPLHDQLELQPSLIASGVGTLESVLFPGQTQNAAYRKLHVPHEASSDTEEHLVHRYVLHSHLKPVYARQVTKVPFSHPRELLPIFRTLRQYAVVGSLLESCFGGASQKMPFRKENGHVDPGLDVHDDLSSFLNDDHAGDSRSGEALPVDITLEPEHGFGLRVVFPTKSQSITNLQVQVGKNAELKVLLSPTEEGGNLDAKAVEKVLRACEDIGLMVEWLRRQQ</sequence>
<dbReference type="PANTHER" id="PTHR35041">
    <property type="entry name" value="MEDIATOR OF RNA POLYMERASE II TRANSCRIPTION SUBUNIT 1"/>
    <property type="match status" value="1"/>
</dbReference>
<evidence type="ECO:0000313" key="10">
    <source>
        <dbReference type="Proteomes" id="UP000326924"/>
    </source>
</evidence>
<comment type="similarity">
    <text evidence="2 7">Belongs to the Mediator complex subunit 1 family.</text>
</comment>
<comment type="subcellular location">
    <subcellularLocation>
        <location evidence="1 7">Nucleus</location>
    </subcellularLocation>
</comment>
<evidence type="ECO:0000259" key="8">
    <source>
        <dbReference type="Pfam" id="PF10744"/>
    </source>
</evidence>
<evidence type="ECO:0000256" key="3">
    <source>
        <dbReference type="ARBA" id="ARBA00023015"/>
    </source>
</evidence>
<dbReference type="OrthoDB" id="5310959at2759"/>